<dbReference type="SUPFAM" id="SSF53850">
    <property type="entry name" value="Periplasmic binding protein-like II"/>
    <property type="match status" value="1"/>
</dbReference>
<keyword evidence="4" id="KW-1185">Reference proteome</keyword>
<accession>A0A6F8XN58</accession>
<proteinExistence type="predicted"/>
<protein>
    <submittedName>
        <fullName evidence="3">Uncharacterized protein</fullName>
    </submittedName>
</protein>
<sequence length="188" mass="19471">MDLAKPEWKGRFGVSPSGADFQAIVSAVYALEGDAAGAAWLQGVKDNAKVYRGNSTIMKAVNAGEVPAGVIYHYYWYGDQADGGANSKNTKLAYFGNQDPGAFVSVSGGGVLKSSKHIAEAQQLLAYMSGAEGQKTLADSAALEYTVGSGVAANSALKPLAELGAPTVDLNALNGPKIVEEMQRVGLL</sequence>
<keyword evidence="1" id="KW-0406">Ion transport</keyword>
<evidence type="ECO:0000313" key="4">
    <source>
        <dbReference type="Proteomes" id="UP000502508"/>
    </source>
</evidence>
<dbReference type="Pfam" id="PF13343">
    <property type="entry name" value="SBP_bac_6"/>
    <property type="match status" value="1"/>
</dbReference>
<dbReference type="PANTHER" id="PTHR30006">
    <property type="entry name" value="THIAMINE-BINDING PERIPLASMIC PROTEIN-RELATED"/>
    <property type="match status" value="1"/>
</dbReference>
<keyword evidence="1" id="KW-0813">Transport</keyword>
<dbReference type="PANTHER" id="PTHR30006:SF15">
    <property type="entry name" value="IRON-UTILIZATION PERIPLASMIC PROTEIN"/>
    <property type="match status" value="1"/>
</dbReference>
<dbReference type="KEGG" id="pfla:Pflav_016470"/>
<keyword evidence="2" id="KW-0732">Signal</keyword>
<evidence type="ECO:0000256" key="2">
    <source>
        <dbReference type="ARBA" id="ARBA00022729"/>
    </source>
</evidence>
<dbReference type="Proteomes" id="UP000502508">
    <property type="component" value="Chromosome"/>
</dbReference>
<dbReference type="EMBL" id="AP022870">
    <property type="protein sequence ID" value="BCB75237.1"/>
    <property type="molecule type" value="Genomic_DNA"/>
</dbReference>
<keyword evidence="1" id="KW-0410">Iron transport</keyword>
<gene>
    <name evidence="3" type="ORF">Pflav_016470</name>
</gene>
<dbReference type="AlphaFoldDB" id="A0A6F8XN58"/>
<reference evidence="3 4" key="2">
    <citation type="submission" date="2020-03" db="EMBL/GenBank/DDBJ databases">
        <authorList>
            <person name="Ichikawa N."/>
            <person name="Kimura A."/>
            <person name="Kitahashi Y."/>
            <person name="Uohara A."/>
        </authorList>
    </citation>
    <scope>NUCLEOTIDE SEQUENCE [LARGE SCALE GENOMIC DNA]</scope>
    <source>
        <strain evidence="3 4">NBRC 107702</strain>
    </source>
</reference>
<dbReference type="GO" id="GO:0006826">
    <property type="term" value="P:iron ion transport"/>
    <property type="evidence" value="ECO:0007669"/>
    <property type="project" value="UniProtKB-KW"/>
</dbReference>
<dbReference type="GO" id="GO:0030288">
    <property type="term" value="C:outer membrane-bounded periplasmic space"/>
    <property type="evidence" value="ECO:0007669"/>
    <property type="project" value="TreeGrafter"/>
</dbReference>
<keyword evidence="1" id="KW-0408">Iron</keyword>
<evidence type="ECO:0000256" key="1">
    <source>
        <dbReference type="ARBA" id="ARBA00022496"/>
    </source>
</evidence>
<organism evidence="3 4">
    <name type="scientific">Phytohabitans flavus</name>
    <dbReference type="NCBI Taxonomy" id="1076124"/>
    <lineage>
        <taxon>Bacteria</taxon>
        <taxon>Bacillati</taxon>
        <taxon>Actinomycetota</taxon>
        <taxon>Actinomycetes</taxon>
        <taxon>Micromonosporales</taxon>
        <taxon>Micromonosporaceae</taxon>
    </lineage>
</organism>
<evidence type="ECO:0000313" key="3">
    <source>
        <dbReference type="EMBL" id="BCB75237.1"/>
    </source>
</evidence>
<dbReference type="Gene3D" id="3.40.190.10">
    <property type="entry name" value="Periplasmic binding protein-like II"/>
    <property type="match status" value="1"/>
</dbReference>
<name>A0A6F8XN58_9ACTN</name>
<reference evidence="3 4" key="1">
    <citation type="submission" date="2020-03" db="EMBL/GenBank/DDBJ databases">
        <title>Whole genome shotgun sequence of Phytohabitans flavus NBRC 107702.</title>
        <authorList>
            <person name="Komaki H."/>
            <person name="Tamura T."/>
        </authorList>
    </citation>
    <scope>NUCLEOTIDE SEQUENCE [LARGE SCALE GENOMIC DNA]</scope>
    <source>
        <strain evidence="3 4">NBRC 107702</strain>
    </source>
</reference>